<evidence type="ECO:0000313" key="10">
    <source>
        <dbReference type="Proteomes" id="UP001472866"/>
    </source>
</evidence>
<evidence type="ECO:0000256" key="3">
    <source>
        <dbReference type="ARBA" id="ARBA00022603"/>
    </source>
</evidence>
<dbReference type="InterPro" id="IPR041532">
    <property type="entry name" value="RlmI-like_PUA"/>
</dbReference>
<keyword evidence="2" id="KW-0963">Cytoplasm</keyword>
<dbReference type="GO" id="GO:0008168">
    <property type="term" value="F:methyltransferase activity"/>
    <property type="evidence" value="ECO:0007669"/>
    <property type="project" value="UniProtKB-KW"/>
</dbReference>
<dbReference type="CDD" id="cd21153">
    <property type="entry name" value="PUA_RlmI"/>
    <property type="match status" value="1"/>
</dbReference>
<dbReference type="Proteomes" id="UP001472866">
    <property type="component" value="Chromosome 09"/>
</dbReference>
<dbReference type="SUPFAM" id="SSF53335">
    <property type="entry name" value="S-adenosyl-L-methionine-dependent methyltransferases"/>
    <property type="match status" value="1"/>
</dbReference>
<evidence type="ECO:0000256" key="2">
    <source>
        <dbReference type="ARBA" id="ARBA00022490"/>
    </source>
</evidence>
<gene>
    <name evidence="9" type="ORF">HKI87_09g57220</name>
</gene>
<organism evidence="9 10">
    <name type="scientific">Chloropicon roscoffensis</name>
    <dbReference type="NCBI Taxonomy" id="1461544"/>
    <lineage>
        <taxon>Eukaryota</taxon>
        <taxon>Viridiplantae</taxon>
        <taxon>Chlorophyta</taxon>
        <taxon>Chloropicophyceae</taxon>
        <taxon>Chloropicales</taxon>
        <taxon>Chloropicaceae</taxon>
        <taxon>Chloropicon</taxon>
    </lineage>
</organism>
<feature type="region of interest" description="Disordered" evidence="6">
    <location>
        <begin position="21"/>
        <end position="54"/>
    </location>
</feature>
<dbReference type="PANTHER" id="PTHR42873:SF1">
    <property type="entry name" value="S-ADENOSYLMETHIONINE-DEPENDENT METHYLTRANSFERASE DOMAIN-CONTAINING PROTEIN"/>
    <property type="match status" value="1"/>
</dbReference>
<dbReference type="GO" id="GO:0032259">
    <property type="term" value="P:methylation"/>
    <property type="evidence" value="ECO:0007669"/>
    <property type="project" value="UniProtKB-KW"/>
</dbReference>
<evidence type="ECO:0000256" key="5">
    <source>
        <dbReference type="ARBA" id="ARBA00022691"/>
    </source>
</evidence>
<feature type="compositionally biased region" description="Low complexity" evidence="6">
    <location>
        <begin position="21"/>
        <end position="30"/>
    </location>
</feature>
<dbReference type="InterPro" id="IPR036974">
    <property type="entry name" value="PUA_sf"/>
</dbReference>
<keyword evidence="10" id="KW-1185">Reference proteome</keyword>
<proteinExistence type="predicted"/>
<dbReference type="GO" id="GO:0003723">
    <property type="term" value="F:RNA binding"/>
    <property type="evidence" value="ECO:0007669"/>
    <property type="project" value="InterPro"/>
</dbReference>
<evidence type="ECO:0000256" key="4">
    <source>
        <dbReference type="ARBA" id="ARBA00022679"/>
    </source>
</evidence>
<evidence type="ECO:0000256" key="1">
    <source>
        <dbReference type="ARBA" id="ARBA00004496"/>
    </source>
</evidence>
<dbReference type="Gene3D" id="2.30.130.10">
    <property type="entry name" value="PUA domain"/>
    <property type="match status" value="1"/>
</dbReference>
<dbReference type="InterPro" id="IPR029063">
    <property type="entry name" value="SAM-dependent_MTases_sf"/>
</dbReference>
<feature type="domain" description="S-adenosylmethionine-dependent methyltransferase" evidence="7">
    <location>
        <begin position="297"/>
        <end position="454"/>
    </location>
</feature>
<dbReference type="InterPro" id="IPR019614">
    <property type="entry name" value="SAM-dep_methyl-trfase"/>
</dbReference>
<evidence type="ECO:0000313" key="9">
    <source>
        <dbReference type="EMBL" id="WZN64168.1"/>
    </source>
</evidence>
<dbReference type="Gene3D" id="3.40.50.150">
    <property type="entry name" value="Vaccinia Virus protein VP39"/>
    <property type="match status" value="1"/>
</dbReference>
<protein>
    <submittedName>
        <fullName evidence="9">Ribosomal RNA methyltransferase</fullName>
    </submittedName>
</protein>
<dbReference type="AlphaFoldDB" id="A0AAX4PE50"/>
<evidence type="ECO:0000259" key="7">
    <source>
        <dbReference type="Pfam" id="PF10672"/>
    </source>
</evidence>
<keyword evidence="4" id="KW-0808">Transferase</keyword>
<dbReference type="CDD" id="cd11572">
    <property type="entry name" value="RlmI_M_like"/>
    <property type="match status" value="1"/>
</dbReference>
<sequence>MRAGGDGRAHGLLGRPSSWLSRLAARSSRPSRTRGREASSQALGTRGAETGSQNNKKRLPCAILKKGKVNLFEQSRNPIIYGGAVERIDVEDAAGGSDALAPGKPVYFSDWKSRVIGWGFYNPTSMYRCRVMELASDSPDGSFASGDGDLLSSDRVASFLRRRILQAREARKAIGLPSAQKTNAYRLINSEGDSLSGLVVDRYGTDLVVQSSSAWVESHKDVVLAALAESAGDDPEEEDGAAETIAWRSDAGILKKEGVEVESGFELYKIERNGDGAAPTVAPAPEAGGPESMESLVLENGARFAVRLNMQKTGFYCDQRANRAHVRSLSRGKRCLDLCCYTGGFAVSAALGGATSVTGVDSSAAAIEVARRNAGLNDVECDFVAEDISKFMAKAADRGDKWDVVVLDPPKLCPSAKFLRQALRKYERLNAMAMDLVSPGGILVTCSCSGAVAKGMKFLPMLSSAAARAGRDLRVLRTAGASEDHMTSLSYPEGQYLTVVTLLVV</sequence>
<keyword evidence="5" id="KW-0949">S-adenosyl-L-methionine</keyword>
<dbReference type="Pfam" id="PF17785">
    <property type="entry name" value="PUA_3"/>
    <property type="match status" value="1"/>
</dbReference>
<feature type="domain" description="RlmI-like PUA" evidence="8">
    <location>
        <begin position="63"/>
        <end position="132"/>
    </location>
</feature>
<evidence type="ECO:0000256" key="6">
    <source>
        <dbReference type="SAM" id="MobiDB-lite"/>
    </source>
</evidence>
<dbReference type="PANTHER" id="PTHR42873">
    <property type="entry name" value="RIBOSOMAL RNA LARGE SUBUNIT METHYLTRANSFERASE"/>
    <property type="match status" value="1"/>
</dbReference>
<name>A0AAX4PE50_9CHLO</name>
<dbReference type="CDD" id="cd02440">
    <property type="entry name" value="AdoMet_MTases"/>
    <property type="match status" value="1"/>
</dbReference>
<accession>A0AAX4PE50</accession>
<comment type="subcellular location">
    <subcellularLocation>
        <location evidence="1">Cytoplasm</location>
    </subcellularLocation>
</comment>
<dbReference type="EMBL" id="CP151509">
    <property type="protein sequence ID" value="WZN64168.1"/>
    <property type="molecule type" value="Genomic_DNA"/>
</dbReference>
<dbReference type="GO" id="GO:0005737">
    <property type="term" value="C:cytoplasm"/>
    <property type="evidence" value="ECO:0007669"/>
    <property type="project" value="UniProtKB-SubCell"/>
</dbReference>
<dbReference type="Pfam" id="PF10672">
    <property type="entry name" value="Methyltrans_SAM"/>
    <property type="match status" value="1"/>
</dbReference>
<evidence type="ECO:0000259" key="8">
    <source>
        <dbReference type="Pfam" id="PF17785"/>
    </source>
</evidence>
<dbReference type="Gene3D" id="3.30.750.80">
    <property type="entry name" value="RNA methyltransferase domain (HRMD) like"/>
    <property type="match status" value="1"/>
</dbReference>
<keyword evidence="3 9" id="KW-0489">Methyltransferase</keyword>
<reference evidence="9 10" key="1">
    <citation type="submission" date="2024-03" db="EMBL/GenBank/DDBJ databases">
        <title>Complete genome sequence of the green alga Chloropicon roscoffensis RCC1871.</title>
        <authorList>
            <person name="Lemieux C."/>
            <person name="Pombert J.-F."/>
            <person name="Otis C."/>
            <person name="Turmel M."/>
        </authorList>
    </citation>
    <scope>NUCLEOTIDE SEQUENCE [LARGE SCALE GENOMIC DNA]</scope>
    <source>
        <strain evidence="9 10">RCC1871</strain>
    </source>
</reference>